<evidence type="ECO:0000313" key="1">
    <source>
        <dbReference type="EMBL" id="CCD67643.1"/>
    </source>
</evidence>
<dbReference type="WormBase" id="C49C8.3">
    <property type="protein sequence ID" value="CE08838"/>
    <property type="gene ID" value="WBGene00016767"/>
</dbReference>
<dbReference type="HOGENOM" id="CLU_127839_0_0_1"/>
<dbReference type="UCSC" id="C49C8.3">
    <property type="organism name" value="c. elegans"/>
</dbReference>
<dbReference type="AlphaFoldDB" id="Q18704"/>
<dbReference type="EMBL" id="BX284604">
    <property type="protein sequence ID" value="CCD67643.1"/>
    <property type="molecule type" value="Genomic_DNA"/>
</dbReference>
<dbReference type="AGR" id="WB:WBGene00016767"/>
<dbReference type="eggNOG" id="ENOG502TJUA">
    <property type="taxonomic scope" value="Eukaryota"/>
</dbReference>
<organism evidence="1 2">
    <name type="scientific">Caenorhabditis elegans</name>
    <dbReference type="NCBI Taxonomy" id="6239"/>
    <lineage>
        <taxon>Eukaryota</taxon>
        <taxon>Metazoa</taxon>
        <taxon>Ecdysozoa</taxon>
        <taxon>Nematoda</taxon>
        <taxon>Chromadorea</taxon>
        <taxon>Rhabditida</taxon>
        <taxon>Rhabditina</taxon>
        <taxon>Rhabditomorpha</taxon>
        <taxon>Rhabditoidea</taxon>
        <taxon>Rhabditidae</taxon>
        <taxon>Peloderinae</taxon>
        <taxon>Caenorhabditis</taxon>
    </lineage>
</organism>
<dbReference type="InParanoid" id="Q18704"/>
<gene>
    <name evidence="1 3" type="ORF">C49C8.3</name>
    <name evidence="1" type="ORF">CELE_C49C8.3</name>
</gene>
<dbReference type="CTD" id="183601"/>
<evidence type="ECO:0000313" key="3">
    <source>
        <dbReference type="WormBase" id="C49C8.3"/>
    </source>
</evidence>
<dbReference type="Proteomes" id="UP000001940">
    <property type="component" value="Chromosome IV"/>
</dbReference>
<protein>
    <submittedName>
        <fullName evidence="1">HTH CENPB-type domain-containing protein</fullName>
    </submittedName>
</protein>
<dbReference type="RefSeq" id="NP_501479.1">
    <property type="nucleotide sequence ID" value="NM_069078.5"/>
</dbReference>
<name>Q18704_CAEEL</name>
<dbReference type="PaxDb" id="6239-C49C8.3"/>
<dbReference type="OMA" id="FKWRREN"/>
<sequence>MSDESEPHESDVAEMRYEYTKDWDPFMVKIGNRLVRGTEVEKAIKYYYKDGLKPPANGKSKPRKFSSLSERYRFVKNENDLKKIREMKKNGLKFDASHMRFFIGLEMEIETEKRIADGESITIKDHLEMFERIREDHKIPNTITAGVNWVFKWRRENLKK</sequence>
<reference evidence="1 2" key="1">
    <citation type="journal article" date="1998" name="Science">
        <title>Genome sequence of the nematode C. elegans: a platform for investigating biology.</title>
        <authorList>
            <consortium name="The C. elegans sequencing consortium"/>
            <person name="Sulson J.E."/>
            <person name="Waterston R."/>
        </authorList>
    </citation>
    <scope>NUCLEOTIDE SEQUENCE [LARGE SCALE GENOMIC DNA]</scope>
    <source>
        <strain evidence="1 2">Bristol N2</strain>
    </source>
</reference>
<dbReference type="OrthoDB" id="10432707at2759"/>
<keyword evidence="2" id="KW-1185">Reference proteome</keyword>
<dbReference type="PIR" id="T29848">
    <property type="entry name" value="T29848"/>
</dbReference>
<dbReference type="Bgee" id="WBGene00016767">
    <property type="expression patterns" value="Expressed in germ line (C elegans) and 4 other cell types or tissues"/>
</dbReference>
<dbReference type="GeneID" id="183601"/>
<dbReference type="KEGG" id="cel:CELE_C49C8.3"/>
<accession>Q18704</accession>
<dbReference type="SMR" id="Q18704"/>
<dbReference type="FunCoup" id="Q18704">
    <property type="interactions" value="176"/>
</dbReference>
<proteinExistence type="predicted"/>
<evidence type="ECO:0000313" key="2">
    <source>
        <dbReference type="Proteomes" id="UP000001940"/>
    </source>
</evidence>